<comment type="caution">
    <text evidence="2">The sequence shown here is derived from an EMBL/GenBank/DDBJ whole genome shotgun (WGS) entry which is preliminary data.</text>
</comment>
<keyword evidence="1" id="KW-0732">Signal</keyword>
<keyword evidence="3" id="KW-1185">Reference proteome</keyword>
<name>A0ABD0K598_9CAEN</name>
<evidence type="ECO:0000313" key="3">
    <source>
        <dbReference type="Proteomes" id="UP001519460"/>
    </source>
</evidence>
<evidence type="ECO:0000313" key="2">
    <source>
        <dbReference type="EMBL" id="KAK7482096.1"/>
    </source>
</evidence>
<dbReference type="AlphaFoldDB" id="A0ABD0K598"/>
<protein>
    <submittedName>
        <fullName evidence="2">Uncharacterized protein</fullName>
    </submittedName>
</protein>
<accession>A0ABD0K598</accession>
<organism evidence="2 3">
    <name type="scientific">Batillaria attramentaria</name>
    <dbReference type="NCBI Taxonomy" id="370345"/>
    <lineage>
        <taxon>Eukaryota</taxon>
        <taxon>Metazoa</taxon>
        <taxon>Spiralia</taxon>
        <taxon>Lophotrochozoa</taxon>
        <taxon>Mollusca</taxon>
        <taxon>Gastropoda</taxon>
        <taxon>Caenogastropoda</taxon>
        <taxon>Sorbeoconcha</taxon>
        <taxon>Cerithioidea</taxon>
        <taxon>Batillariidae</taxon>
        <taxon>Batillaria</taxon>
    </lineage>
</organism>
<feature type="chain" id="PRO_5044855761" evidence="1">
    <location>
        <begin position="22"/>
        <end position="104"/>
    </location>
</feature>
<reference evidence="2 3" key="1">
    <citation type="journal article" date="2023" name="Sci. Data">
        <title>Genome assembly of the Korean intertidal mud-creeper Batillaria attramentaria.</title>
        <authorList>
            <person name="Patra A.K."/>
            <person name="Ho P.T."/>
            <person name="Jun S."/>
            <person name="Lee S.J."/>
            <person name="Kim Y."/>
            <person name="Won Y.J."/>
        </authorList>
    </citation>
    <scope>NUCLEOTIDE SEQUENCE [LARGE SCALE GENOMIC DNA]</scope>
    <source>
        <strain evidence="2">Wonlab-2016</strain>
    </source>
</reference>
<dbReference type="EMBL" id="JACVVK020000251">
    <property type="protein sequence ID" value="KAK7482096.1"/>
    <property type="molecule type" value="Genomic_DNA"/>
</dbReference>
<evidence type="ECO:0000256" key="1">
    <source>
        <dbReference type="SAM" id="SignalP"/>
    </source>
</evidence>
<dbReference type="Proteomes" id="UP001519460">
    <property type="component" value="Unassembled WGS sequence"/>
</dbReference>
<feature type="signal peptide" evidence="1">
    <location>
        <begin position="1"/>
        <end position="21"/>
    </location>
</feature>
<proteinExistence type="predicted"/>
<gene>
    <name evidence="2" type="ORF">BaRGS_00026680</name>
</gene>
<sequence>MHEKCSQFVVILLELYTTGSATLTNSTKSLDKESAKPRKITTRPRDMDTSLYLHLRLPHQLEHVSAALEAKCKFCRRESVVHTCTNSYRYFQAEKQSNNTEILL</sequence>